<keyword evidence="10" id="KW-1185">Reference proteome</keyword>
<comment type="catalytic activity">
    <reaction evidence="7">
        <text>tRNA(Asn) + L-asparagine + ATP = L-asparaginyl-tRNA(Asn) + AMP + diphosphate + H(+)</text>
        <dbReference type="Rhea" id="RHEA:11180"/>
        <dbReference type="Rhea" id="RHEA-COMP:9659"/>
        <dbReference type="Rhea" id="RHEA-COMP:9674"/>
        <dbReference type="ChEBI" id="CHEBI:15378"/>
        <dbReference type="ChEBI" id="CHEBI:30616"/>
        <dbReference type="ChEBI" id="CHEBI:33019"/>
        <dbReference type="ChEBI" id="CHEBI:58048"/>
        <dbReference type="ChEBI" id="CHEBI:78442"/>
        <dbReference type="ChEBI" id="CHEBI:78515"/>
        <dbReference type="ChEBI" id="CHEBI:456215"/>
        <dbReference type="EC" id="6.1.1.22"/>
    </reaction>
</comment>
<dbReference type="InterPro" id="IPR004365">
    <property type="entry name" value="NA-bd_OB_tRNA"/>
</dbReference>
<evidence type="ECO:0000259" key="8">
    <source>
        <dbReference type="PROSITE" id="PS50862"/>
    </source>
</evidence>
<keyword evidence="4 7" id="KW-0067">ATP-binding</keyword>
<dbReference type="CDD" id="cd00776">
    <property type="entry name" value="AsxRS_core"/>
    <property type="match status" value="1"/>
</dbReference>
<feature type="domain" description="Aminoacyl-transfer RNA synthetases class-II family profile" evidence="8">
    <location>
        <begin position="138"/>
        <end position="459"/>
    </location>
</feature>
<dbReference type="GO" id="GO:0004816">
    <property type="term" value="F:asparagine-tRNA ligase activity"/>
    <property type="evidence" value="ECO:0007669"/>
    <property type="project" value="UniProtKB-UniRule"/>
</dbReference>
<dbReference type="Pfam" id="PF01336">
    <property type="entry name" value="tRNA_anti-codon"/>
    <property type="match status" value="1"/>
</dbReference>
<name>A0A6N7X8Y2_9ACTN</name>
<dbReference type="NCBIfam" id="TIGR00457">
    <property type="entry name" value="asnS"/>
    <property type="match status" value="1"/>
</dbReference>
<dbReference type="EMBL" id="VUNC01000001">
    <property type="protein sequence ID" value="MST71992.1"/>
    <property type="molecule type" value="Genomic_DNA"/>
</dbReference>
<organism evidence="9 10">
    <name type="scientific">Olsenella porci</name>
    <dbReference type="NCBI Taxonomy" id="2652279"/>
    <lineage>
        <taxon>Bacteria</taxon>
        <taxon>Bacillati</taxon>
        <taxon>Actinomycetota</taxon>
        <taxon>Coriobacteriia</taxon>
        <taxon>Coriobacteriales</taxon>
        <taxon>Atopobiaceae</taxon>
        <taxon>Olsenella</taxon>
    </lineage>
</organism>
<dbReference type="InterPro" id="IPR004522">
    <property type="entry name" value="Asn-tRNA-ligase"/>
</dbReference>
<dbReference type="GO" id="GO:0006421">
    <property type="term" value="P:asparaginyl-tRNA aminoacylation"/>
    <property type="evidence" value="ECO:0007669"/>
    <property type="project" value="UniProtKB-UniRule"/>
</dbReference>
<accession>A0A6N7X8Y2</accession>
<dbReference type="GO" id="GO:0005737">
    <property type="term" value="C:cytoplasm"/>
    <property type="evidence" value="ECO:0007669"/>
    <property type="project" value="UniProtKB-SubCell"/>
</dbReference>
<evidence type="ECO:0000313" key="10">
    <source>
        <dbReference type="Proteomes" id="UP000469325"/>
    </source>
</evidence>
<dbReference type="GO" id="GO:0005524">
    <property type="term" value="F:ATP binding"/>
    <property type="evidence" value="ECO:0007669"/>
    <property type="project" value="UniProtKB-UniRule"/>
</dbReference>
<dbReference type="GO" id="GO:0003676">
    <property type="term" value="F:nucleic acid binding"/>
    <property type="evidence" value="ECO:0007669"/>
    <property type="project" value="InterPro"/>
</dbReference>
<dbReference type="Proteomes" id="UP000469325">
    <property type="component" value="Unassembled WGS sequence"/>
</dbReference>
<keyword evidence="7" id="KW-0963">Cytoplasm</keyword>
<evidence type="ECO:0000256" key="3">
    <source>
        <dbReference type="ARBA" id="ARBA00022741"/>
    </source>
</evidence>
<dbReference type="Pfam" id="PF00152">
    <property type="entry name" value="tRNA-synt_2"/>
    <property type="match status" value="1"/>
</dbReference>
<keyword evidence="3 7" id="KW-0547">Nucleotide-binding</keyword>
<dbReference type="SUPFAM" id="SSF55681">
    <property type="entry name" value="Class II aaRS and biotin synthetases"/>
    <property type="match status" value="1"/>
</dbReference>
<dbReference type="PANTHER" id="PTHR22594:SF34">
    <property type="entry name" value="ASPARAGINE--TRNA LIGASE, MITOCHONDRIAL-RELATED"/>
    <property type="match status" value="1"/>
</dbReference>
<comment type="caution">
    <text evidence="9">The sequence shown here is derived from an EMBL/GenBank/DDBJ whole genome shotgun (WGS) entry which is preliminary data.</text>
</comment>
<keyword evidence="6 7" id="KW-0030">Aminoacyl-tRNA synthetase</keyword>
<evidence type="ECO:0000256" key="6">
    <source>
        <dbReference type="ARBA" id="ARBA00023146"/>
    </source>
</evidence>
<dbReference type="EC" id="6.1.1.22" evidence="7"/>
<dbReference type="NCBIfam" id="NF003037">
    <property type="entry name" value="PRK03932.1"/>
    <property type="match status" value="1"/>
</dbReference>
<dbReference type="InterPro" id="IPR012340">
    <property type="entry name" value="NA-bd_OB-fold"/>
</dbReference>
<dbReference type="InterPro" id="IPR002312">
    <property type="entry name" value="Asp/Asn-tRNA-synth_IIb"/>
</dbReference>
<reference evidence="9 10" key="1">
    <citation type="submission" date="2019-08" db="EMBL/GenBank/DDBJ databases">
        <title>In-depth cultivation of the pig gut microbiome towards novel bacterial diversity and tailored functional studies.</title>
        <authorList>
            <person name="Wylensek D."/>
            <person name="Hitch T.C.A."/>
            <person name="Clavel T."/>
        </authorList>
    </citation>
    <scope>NUCLEOTIDE SEQUENCE [LARGE SCALE GENOMIC DNA]</scope>
    <source>
        <strain evidence="9 10">CA-Schmier-601-WT-1</strain>
    </source>
</reference>
<evidence type="ECO:0000313" key="9">
    <source>
        <dbReference type="EMBL" id="MST71992.1"/>
    </source>
</evidence>
<keyword evidence="2 7" id="KW-0436">Ligase</keyword>
<dbReference type="Gene3D" id="3.30.930.10">
    <property type="entry name" value="Bira Bifunctional Protein, Domain 2"/>
    <property type="match status" value="1"/>
</dbReference>
<keyword evidence="5 7" id="KW-0648">Protein biosynthesis</keyword>
<evidence type="ECO:0000256" key="7">
    <source>
        <dbReference type="HAMAP-Rule" id="MF_00534"/>
    </source>
</evidence>
<dbReference type="PRINTS" id="PR01042">
    <property type="entry name" value="TRNASYNTHASP"/>
</dbReference>
<sequence length="469" mass="53223">MNRTKIAALYADKDQLDGASVTVAGWVRSIRDMKNFGFVTLNDGSCFRGLQVVLNREALGDEAYDQAVSQSVGAALVIDGTLALTPDRPQPIELQAAHVSVEGPSAPDYPMQKKRQSREFLRTQQHLRSRTNLFRAVFRVRSVAAYAIHKFFQERGFVYVNTPIITASDAEGAGEMFRVTTLDLANVPRLEDGSVDWSKDFFGKPTNLTVSGQLQAENFAMSFGDVYTFGPTFRAEDSNTRRHAAEFWMIEPEMAFCDLEQDMDVAEEMLKYAITYVMDHCPDEMDFFNKWVDKGLKERLTHVATSDFARVSYDDAIKILEEAQDGGTKFEYPVSWGLDLQTEHERYLTEHHFNKPTFVTDYPKEIKAFYMRLNDDGRTVAAADCLVPGIGEIIGGSQREERLDILESRIHELGMDPEQYRYYCDLRRYGGCRHAGFGLGFERFVMYVTGIDNIRDVLPHPRTVGNADF</sequence>
<dbReference type="CDD" id="cd04318">
    <property type="entry name" value="EcAsnRS_like_N"/>
    <property type="match status" value="1"/>
</dbReference>
<dbReference type="RefSeq" id="WP_326832171.1">
    <property type="nucleotide sequence ID" value="NZ_VUNC01000001.1"/>
</dbReference>
<dbReference type="FunFam" id="3.30.930.10:FF:000016">
    <property type="entry name" value="Asparagine--tRNA ligase"/>
    <property type="match status" value="1"/>
</dbReference>
<dbReference type="SUPFAM" id="SSF50249">
    <property type="entry name" value="Nucleic acid-binding proteins"/>
    <property type="match status" value="1"/>
</dbReference>
<comment type="subunit">
    <text evidence="7">Homodimer.</text>
</comment>
<evidence type="ECO:0000256" key="5">
    <source>
        <dbReference type="ARBA" id="ARBA00022917"/>
    </source>
</evidence>
<dbReference type="InterPro" id="IPR006195">
    <property type="entry name" value="aa-tRNA-synth_II"/>
</dbReference>
<proteinExistence type="inferred from homology"/>
<evidence type="ECO:0000256" key="4">
    <source>
        <dbReference type="ARBA" id="ARBA00022840"/>
    </source>
</evidence>
<dbReference type="HAMAP" id="MF_00534">
    <property type="entry name" value="Asn_tRNA_synth"/>
    <property type="match status" value="1"/>
</dbReference>
<dbReference type="PROSITE" id="PS50862">
    <property type="entry name" value="AA_TRNA_LIGASE_II"/>
    <property type="match status" value="1"/>
</dbReference>
<dbReference type="AlphaFoldDB" id="A0A6N7X8Y2"/>
<comment type="subcellular location">
    <subcellularLocation>
        <location evidence="7">Cytoplasm</location>
    </subcellularLocation>
</comment>
<dbReference type="Gene3D" id="2.40.50.140">
    <property type="entry name" value="Nucleic acid-binding proteins"/>
    <property type="match status" value="1"/>
</dbReference>
<evidence type="ECO:0000256" key="2">
    <source>
        <dbReference type="ARBA" id="ARBA00022598"/>
    </source>
</evidence>
<dbReference type="InterPro" id="IPR004364">
    <property type="entry name" value="Aa-tRNA-synt_II"/>
</dbReference>
<evidence type="ECO:0000256" key="1">
    <source>
        <dbReference type="ARBA" id="ARBA00008226"/>
    </source>
</evidence>
<dbReference type="PANTHER" id="PTHR22594">
    <property type="entry name" value="ASPARTYL/LYSYL-TRNA SYNTHETASE"/>
    <property type="match status" value="1"/>
</dbReference>
<dbReference type="InterPro" id="IPR045864">
    <property type="entry name" value="aa-tRNA-synth_II/BPL/LPL"/>
</dbReference>
<comment type="similarity">
    <text evidence="1 7">Belongs to the class-II aminoacyl-tRNA synthetase family.</text>
</comment>
<gene>
    <name evidence="7 9" type="primary">asnS</name>
    <name evidence="9" type="ORF">FYJ68_02550</name>
</gene>
<protein>
    <recommendedName>
        <fullName evidence="7">Asparagine--tRNA ligase</fullName>
        <ecNumber evidence="7">6.1.1.22</ecNumber>
    </recommendedName>
    <alternativeName>
        <fullName evidence="7">Asparaginyl-tRNA synthetase</fullName>
        <shortName evidence="7">AsnRS</shortName>
    </alternativeName>
</protein>